<dbReference type="InterPro" id="IPR023214">
    <property type="entry name" value="HAD_sf"/>
</dbReference>
<evidence type="ECO:0000313" key="1">
    <source>
        <dbReference type="EMBL" id="CAB4704867.1"/>
    </source>
</evidence>
<gene>
    <name evidence="1" type="ORF">UFOPK2582_01121</name>
</gene>
<dbReference type="PANTHER" id="PTHR43344">
    <property type="entry name" value="PHOSPHOSERINE PHOSPHATASE"/>
    <property type="match status" value="1"/>
</dbReference>
<dbReference type="InterPro" id="IPR050582">
    <property type="entry name" value="HAD-like_SerB"/>
</dbReference>
<dbReference type="Gene3D" id="3.40.50.1000">
    <property type="entry name" value="HAD superfamily/HAD-like"/>
    <property type="match status" value="1"/>
</dbReference>
<dbReference type="InterPro" id="IPR006385">
    <property type="entry name" value="HAD_hydro_SerB1"/>
</dbReference>
<dbReference type="Gene3D" id="1.20.1440.100">
    <property type="entry name" value="SG protein - dephosphorylation function"/>
    <property type="match status" value="1"/>
</dbReference>
<proteinExistence type="predicted"/>
<accession>A0A6J6Q1I0</accession>
<dbReference type="Pfam" id="PF12710">
    <property type="entry name" value="HAD"/>
    <property type="match status" value="1"/>
</dbReference>
<dbReference type="InterPro" id="IPR036412">
    <property type="entry name" value="HAD-like_sf"/>
</dbReference>
<reference evidence="1" key="1">
    <citation type="submission" date="2020-05" db="EMBL/GenBank/DDBJ databases">
        <authorList>
            <person name="Chiriac C."/>
            <person name="Salcher M."/>
            <person name="Ghai R."/>
            <person name="Kavagutti S V."/>
        </authorList>
    </citation>
    <scope>NUCLEOTIDE SEQUENCE</scope>
</reference>
<dbReference type="SUPFAM" id="SSF56784">
    <property type="entry name" value="HAD-like"/>
    <property type="match status" value="1"/>
</dbReference>
<dbReference type="NCBIfam" id="TIGR01490">
    <property type="entry name" value="HAD-SF-IB-hyp1"/>
    <property type="match status" value="1"/>
</dbReference>
<protein>
    <submittedName>
        <fullName evidence="1">Unannotated protein</fullName>
    </submittedName>
</protein>
<organism evidence="1">
    <name type="scientific">freshwater metagenome</name>
    <dbReference type="NCBI Taxonomy" id="449393"/>
    <lineage>
        <taxon>unclassified sequences</taxon>
        <taxon>metagenomes</taxon>
        <taxon>ecological metagenomes</taxon>
    </lineage>
</organism>
<dbReference type="EMBL" id="CAEZXS010000134">
    <property type="protein sequence ID" value="CAB4704867.1"/>
    <property type="molecule type" value="Genomic_DNA"/>
</dbReference>
<dbReference type="AlphaFoldDB" id="A0A6J6Q1I0"/>
<dbReference type="NCBIfam" id="TIGR01488">
    <property type="entry name" value="HAD-SF-IB"/>
    <property type="match status" value="1"/>
</dbReference>
<name>A0A6J6Q1I0_9ZZZZ</name>
<sequence>MTELARRKVAAFDFDGTLSKSDTLIPFLLRVTGRSRFAQIAAEVGVSGLRRNVDLRDRDAVKAEMIHRSMCGRREQDLQHLGNLYARDLLVNELNPTVLQRLEQHRDAGHEVLFVSASLTYYLEPLAQELGVTAVIAVEPSVEYGLLTGQMEFPNVRAEQKALRLRAWLGQPALGPMKNLELWSYGNSSGDHALLAMADHAYWLGKSSKMPNGAIMMSPSAAPFDTAEPAR</sequence>